<dbReference type="PANTHER" id="PTHR43796:SF2">
    <property type="entry name" value="CARBOXYNORSPERMIDINE SYNTHASE"/>
    <property type="match status" value="1"/>
</dbReference>
<feature type="region of interest" description="Disordered" evidence="1">
    <location>
        <begin position="46"/>
        <end position="66"/>
    </location>
</feature>
<comment type="caution">
    <text evidence="2">The sequence shown here is derived from an EMBL/GenBank/DDBJ whole genome shotgun (WGS) entry which is preliminary data.</text>
</comment>
<evidence type="ECO:0000313" key="3">
    <source>
        <dbReference type="Proteomes" id="UP001454036"/>
    </source>
</evidence>
<proteinExistence type="predicted"/>
<protein>
    <submittedName>
        <fullName evidence="2">Uncharacterized protein</fullName>
    </submittedName>
</protein>
<dbReference type="EMBL" id="BAABME010013609">
    <property type="protein sequence ID" value="GAA0186345.1"/>
    <property type="molecule type" value="Genomic_DNA"/>
</dbReference>
<gene>
    <name evidence="2" type="ORF">LIER_33633</name>
</gene>
<accession>A0AAV3S0H8</accession>
<evidence type="ECO:0000313" key="2">
    <source>
        <dbReference type="EMBL" id="GAA0186345.1"/>
    </source>
</evidence>
<dbReference type="AlphaFoldDB" id="A0AAV3S0H8"/>
<dbReference type="Proteomes" id="UP001454036">
    <property type="component" value="Unassembled WGS sequence"/>
</dbReference>
<sequence>MKLASIVHNNGLTAFNVYSFTPQPCSISQRPSFLKWVRVPFSHGTSCSKKTGLGNEPSTSERDAADDQKIKINLKKRVVVVGGTGRVGGSTAIALSKFCSDLHITIAGRNRSPLQRHPLQRHPLQRHWGMLM</sequence>
<reference evidence="2 3" key="1">
    <citation type="submission" date="2024-01" db="EMBL/GenBank/DDBJ databases">
        <title>The complete chloroplast genome sequence of Lithospermum erythrorhizon: insights into the phylogenetic relationship among Boraginaceae species and the maternal lineages of purple gromwells.</title>
        <authorList>
            <person name="Okada T."/>
            <person name="Watanabe K."/>
        </authorList>
    </citation>
    <scope>NUCLEOTIDE SEQUENCE [LARGE SCALE GENOMIC DNA]</scope>
</reference>
<evidence type="ECO:0000256" key="1">
    <source>
        <dbReference type="SAM" id="MobiDB-lite"/>
    </source>
</evidence>
<name>A0AAV3S0H8_LITER</name>
<dbReference type="PANTHER" id="PTHR43796">
    <property type="entry name" value="CARBOXYNORSPERMIDINE SYNTHASE"/>
    <property type="match status" value="1"/>
</dbReference>
<keyword evidence="3" id="KW-1185">Reference proteome</keyword>
<organism evidence="2 3">
    <name type="scientific">Lithospermum erythrorhizon</name>
    <name type="common">Purple gromwell</name>
    <name type="synonym">Lithospermum officinale var. erythrorhizon</name>
    <dbReference type="NCBI Taxonomy" id="34254"/>
    <lineage>
        <taxon>Eukaryota</taxon>
        <taxon>Viridiplantae</taxon>
        <taxon>Streptophyta</taxon>
        <taxon>Embryophyta</taxon>
        <taxon>Tracheophyta</taxon>
        <taxon>Spermatophyta</taxon>
        <taxon>Magnoliopsida</taxon>
        <taxon>eudicotyledons</taxon>
        <taxon>Gunneridae</taxon>
        <taxon>Pentapetalae</taxon>
        <taxon>asterids</taxon>
        <taxon>lamiids</taxon>
        <taxon>Boraginales</taxon>
        <taxon>Boraginaceae</taxon>
        <taxon>Boraginoideae</taxon>
        <taxon>Lithospermeae</taxon>
        <taxon>Lithospermum</taxon>
    </lineage>
</organism>